<dbReference type="RefSeq" id="WP_285867303.1">
    <property type="nucleotide sequence ID" value="NZ_JARFYM010000003.1"/>
</dbReference>
<organism evidence="2 3">
    <name type="scientific">Rhizobium mayense</name>
    <dbReference type="NCBI Taxonomy" id="1312184"/>
    <lineage>
        <taxon>Bacteria</taxon>
        <taxon>Pseudomonadati</taxon>
        <taxon>Pseudomonadota</taxon>
        <taxon>Alphaproteobacteria</taxon>
        <taxon>Hyphomicrobiales</taxon>
        <taxon>Rhizobiaceae</taxon>
        <taxon>Rhizobium/Agrobacterium group</taxon>
        <taxon>Rhizobium</taxon>
    </lineage>
</organism>
<gene>
    <name evidence="2" type="ORF">PY649_06030</name>
</gene>
<evidence type="ECO:0000259" key="1">
    <source>
        <dbReference type="Pfam" id="PF15611"/>
    </source>
</evidence>
<name>A0ABT7JQ31_9HYPH</name>
<accession>A0ABT7JQ31</accession>
<comment type="caution">
    <text evidence="2">The sequence shown here is derived from an EMBL/GenBank/DDBJ whole genome shotgun (WGS) entry which is preliminary data.</text>
</comment>
<feature type="domain" description="Zorya protein ZorC EH" evidence="1">
    <location>
        <begin position="40"/>
        <end position="431"/>
    </location>
</feature>
<keyword evidence="3" id="KW-1185">Reference proteome</keyword>
<evidence type="ECO:0000313" key="3">
    <source>
        <dbReference type="Proteomes" id="UP001172645"/>
    </source>
</evidence>
<sequence>MSLSKSLAEKGRFVCPALPAPNNLISRTERILSRWPDIVANPPEKDRERLVAIVREHLEHDDWDGTRLSLMTTAARALFDQDRRGRPELAELRDFYCREVRVSTRPAFLGGLFSVYMESFDATADHTRQLAAALVEAKGRLGARWRALIESVPDILSPDVAADAIARKMVSMDDPWNELRRMGFRNPHAPGLMNAAHLAYVGRIGPHLNKRGEMERLFDWLKPEGQQAKTAGAGEAISALLGHWVSRNPSPEDLGYLTENTVGIYGDPRVQRGGVWSAVPPDRMEVILRWLTGENIRFFLDVVSAVEDSHMWEPRRTFWLGLHQRGRIDAAWVAFSELAEKEARRRGAGGRGTLKFGLQTAGYSRTNTSLLVLKIGRKIVVEGSHSYKVHIFDETSQRAPTLYQPRYDCEAIRLIPGAKAKSHNGDWQGWVVENI</sequence>
<evidence type="ECO:0000313" key="2">
    <source>
        <dbReference type="EMBL" id="MDL2398452.1"/>
    </source>
</evidence>
<protein>
    <submittedName>
        <fullName evidence="2">EH signature domain-containing protein</fullName>
    </submittedName>
</protein>
<reference evidence="2" key="1">
    <citation type="submission" date="2023-06" db="EMBL/GenBank/DDBJ databases">
        <title>Phylogenetic Diversity of Rhizobium strains.</title>
        <authorList>
            <person name="Moura F.T."/>
            <person name="Helene L.C.F."/>
            <person name="Hungria M."/>
        </authorList>
    </citation>
    <scope>NUCLEOTIDE SEQUENCE</scope>
    <source>
        <strain evidence="2">CCGE526</strain>
    </source>
</reference>
<dbReference type="EMBL" id="JARFYM010000003">
    <property type="protein sequence ID" value="MDL2398452.1"/>
    <property type="molecule type" value="Genomic_DNA"/>
</dbReference>
<proteinExistence type="predicted"/>
<dbReference type="Proteomes" id="UP001172645">
    <property type="component" value="Unassembled WGS sequence"/>
</dbReference>
<dbReference type="Pfam" id="PF15611">
    <property type="entry name" value="EH_Signature"/>
    <property type="match status" value="1"/>
</dbReference>
<dbReference type="InterPro" id="IPR028943">
    <property type="entry name" value="ZorC_EH_Signature_dom"/>
</dbReference>